<proteinExistence type="predicted"/>
<sequence length="247" mass="27084">MSSKAIILAGGLGTRLREVLSDVPKPLAPVNGIPYLAYMVNMLYRKGIHDIVIAAGYKAEQFDTFIADQQDALPGLKLALVVEPEPLGTGGAVRYCYEQHPAKHYFIFNGDSYCDFRFSKLRDTAFERGAAMVVAQVNDISRYGEVAVTASGRITSFYEKQPVQRSGWINAGIYSIPASVIAAMPINQSFSLEQEVLPLLVKSGLYAVKAIGPFIDIGIPEDYRQFTVNPSHYFPVLPQWCGIKAAG</sequence>
<dbReference type="Gene3D" id="3.90.550.10">
    <property type="entry name" value="Spore Coat Polysaccharide Biosynthesis Protein SpsA, Chain A"/>
    <property type="match status" value="1"/>
</dbReference>
<feature type="domain" description="Nucleotidyl transferase" evidence="1">
    <location>
        <begin position="4"/>
        <end position="225"/>
    </location>
</feature>
<dbReference type="AlphaFoldDB" id="A0A1E7ZC24"/>
<keyword evidence="3" id="KW-1185">Reference proteome</keyword>
<comment type="caution">
    <text evidence="2">The sequence shown here is derived from an EMBL/GenBank/DDBJ whole genome shotgun (WGS) entry which is preliminary data.</text>
</comment>
<name>A0A1E7ZC24_9ALTE</name>
<dbReference type="InterPro" id="IPR050486">
    <property type="entry name" value="Mannose-1P_guanyltransferase"/>
</dbReference>
<dbReference type="SUPFAM" id="SSF53448">
    <property type="entry name" value="Nucleotide-diphospho-sugar transferases"/>
    <property type="match status" value="1"/>
</dbReference>
<dbReference type="RefSeq" id="WP_070125196.1">
    <property type="nucleotide sequence ID" value="NZ_MDHN01000020.1"/>
</dbReference>
<dbReference type="CDD" id="cd06915">
    <property type="entry name" value="NTP_transferase_WcbM_like"/>
    <property type="match status" value="1"/>
</dbReference>
<dbReference type="InterPro" id="IPR005835">
    <property type="entry name" value="NTP_transferase_dom"/>
</dbReference>
<dbReference type="OrthoDB" id="9788272at2"/>
<accession>A0A1E7ZC24</accession>
<evidence type="ECO:0000259" key="1">
    <source>
        <dbReference type="Pfam" id="PF00483"/>
    </source>
</evidence>
<dbReference type="InterPro" id="IPR029044">
    <property type="entry name" value="Nucleotide-diphossugar_trans"/>
</dbReference>
<dbReference type="STRING" id="1656094.BFC18_10105"/>
<dbReference type="Pfam" id="PF00483">
    <property type="entry name" value="NTP_transferase"/>
    <property type="match status" value="1"/>
</dbReference>
<dbReference type="Proteomes" id="UP000175691">
    <property type="component" value="Unassembled WGS sequence"/>
</dbReference>
<dbReference type="EMBL" id="MDHN01000020">
    <property type="protein sequence ID" value="OFC71058.1"/>
    <property type="molecule type" value="Genomic_DNA"/>
</dbReference>
<organism evidence="2 3">
    <name type="scientific">Alteromonas confluentis</name>
    <dbReference type="NCBI Taxonomy" id="1656094"/>
    <lineage>
        <taxon>Bacteria</taxon>
        <taxon>Pseudomonadati</taxon>
        <taxon>Pseudomonadota</taxon>
        <taxon>Gammaproteobacteria</taxon>
        <taxon>Alteromonadales</taxon>
        <taxon>Alteromonadaceae</taxon>
        <taxon>Alteromonas/Salinimonas group</taxon>
        <taxon>Alteromonas</taxon>
    </lineage>
</organism>
<dbReference type="PANTHER" id="PTHR22572">
    <property type="entry name" value="SUGAR-1-PHOSPHATE GUANYL TRANSFERASE"/>
    <property type="match status" value="1"/>
</dbReference>
<evidence type="ECO:0000313" key="2">
    <source>
        <dbReference type="EMBL" id="OFC71058.1"/>
    </source>
</evidence>
<protein>
    <recommendedName>
        <fullName evidence="1">Nucleotidyl transferase domain-containing protein</fullName>
    </recommendedName>
</protein>
<gene>
    <name evidence="2" type="ORF">BFC18_10105</name>
</gene>
<reference evidence="2 3" key="1">
    <citation type="submission" date="2016-08" db="EMBL/GenBank/DDBJ databases">
        <authorList>
            <person name="Seilhamer J.J."/>
        </authorList>
    </citation>
    <scope>NUCLEOTIDE SEQUENCE [LARGE SCALE GENOMIC DNA]</scope>
    <source>
        <strain evidence="2 3">KCTC 42603</strain>
    </source>
</reference>
<evidence type="ECO:0000313" key="3">
    <source>
        <dbReference type="Proteomes" id="UP000175691"/>
    </source>
</evidence>